<protein>
    <recommendedName>
        <fullName evidence="4">Hemagglutinin</fullName>
    </recommendedName>
</protein>
<evidence type="ECO:0000313" key="2">
    <source>
        <dbReference type="EMBL" id="MBK3517184.1"/>
    </source>
</evidence>
<reference evidence="2 3" key="1">
    <citation type="submission" date="2021-01" db="EMBL/GenBank/DDBJ databases">
        <title>Carboxyliciviraga sp.nov., isolated from coastal sediments.</title>
        <authorList>
            <person name="Lu D."/>
            <person name="Zhang T."/>
        </authorList>
    </citation>
    <scope>NUCLEOTIDE SEQUENCE [LARGE SCALE GENOMIC DNA]</scope>
    <source>
        <strain evidence="2 3">N1Y132</strain>
    </source>
</reference>
<evidence type="ECO:0008006" key="4">
    <source>
        <dbReference type="Google" id="ProtNLM"/>
    </source>
</evidence>
<dbReference type="Pfam" id="PF19775">
    <property type="entry name" value="DUF6261"/>
    <property type="match status" value="1"/>
</dbReference>
<evidence type="ECO:0000313" key="3">
    <source>
        <dbReference type="Proteomes" id="UP000605676"/>
    </source>
</evidence>
<dbReference type="RefSeq" id="WP_200464410.1">
    <property type="nucleotide sequence ID" value="NZ_JAENRR010000013.1"/>
</dbReference>
<dbReference type="Proteomes" id="UP000605676">
    <property type="component" value="Unassembled WGS sequence"/>
</dbReference>
<name>A0ABS1HHS0_9BACT</name>
<dbReference type="InterPro" id="IPR046228">
    <property type="entry name" value="DUF6261"/>
</dbReference>
<gene>
    <name evidence="2" type="ORF">JIV24_07495</name>
</gene>
<comment type="caution">
    <text evidence="2">The sequence shown here is derived from an EMBL/GenBank/DDBJ whole genome shotgun (WGS) entry which is preliminary data.</text>
</comment>
<keyword evidence="1" id="KW-0175">Coiled coil</keyword>
<accession>A0ABS1HHS0</accession>
<dbReference type="EMBL" id="JAENRR010000013">
    <property type="protein sequence ID" value="MBK3517184.1"/>
    <property type="molecule type" value="Genomic_DNA"/>
</dbReference>
<feature type="coiled-coil region" evidence="1">
    <location>
        <begin position="145"/>
        <end position="192"/>
    </location>
</feature>
<proteinExistence type="predicted"/>
<keyword evidence="3" id="KW-1185">Reference proteome</keyword>
<organism evidence="2 3">
    <name type="scientific">Carboxylicivirga marina</name>
    <dbReference type="NCBI Taxonomy" id="2800988"/>
    <lineage>
        <taxon>Bacteria</taxon>
        <taxon>Pseudomonadati</taxon>
        <taxon>Bacteroidota</taxon>
        <taxon>Bacteroidia</taxon>
        <taxon>Marinilabiliales</taxon>
        <taxon>Marinilabiliaceae</taxon>
        <taxon>Carboxylicivirga</taxon>
    </lineage>
</organism>
<sequence length="242" mass="27131">MRKISKVFNDIRVAEMADLTTNILNEIDKAPADDVHMLALKGQIQPLNNQLLSAINKDRAESDLDNFDAARDGVYRSLLYLAKGYLHHPDAQVREAAFEVDAVIDKYGFDLVNEAYGAQSALTDSFLEDMAKPEVASKVELLPGLKELSSQLDNEQTKFKTAEAAWNNSRTAVQQSENASSLKRELRKVVNERLVVYLRAMIQVDPDKYTDLCSQTALLIDSANSIIRRRRNNADDLQLSSN</sequence>
<evidence type="ECO:0000256" key="1">
    <source>
        <dbReference type="SAM" id="Coils"/>
    </source>
</evidence>